<sequence length="445" mass="49771">MIKKSLLATCTLMASMSTFADVTITELTVNPQLYPVGFEQHLQRNLDFFVDGVGVDQKAKVPYDTIFVDKNGQIEHAYYVNTTEIGLYLNVLVEAHKNGNADALVRIHETLDALAGAPTWKGLFYWPYDIEGDQLKPNKDGIVPAVDNANLAFALAGVAGAYLDSKQADEKQVVAKVESILNSQIDGWAELYDESRGLLYSGWSTTKQAPLTYHIDRKANESRLAPIWAHLITQNSENTVPKTAFNNMELYTQDYYLDGKKYSPMLTWDGAYFQGMLSMIWLEERSLIPDFSMIEDMTEIQKYHAIKHQIPFVSSAATVDDGYAAFGVPELSESKVRFNNTDIAGGDTGTPHALALSYMVNPFEAVSLLNTVIDYYPQLETPYGWYDAINGKGETSTKILSLDQGMFVGAFLSPAINQDVRKYLESKNYYAAIVDMYETFEPNNK</sequence>
<evidence type="ECO:0000313" key="2">
    <source>
        <dbReference type="EMBL" id="KDN29840.1"/>
    </source>
</evidence>
<accession>A0A066URY5</accession>
<protein>
    <submittedName>
        <fullName evidence="2">Membrane protein</fullName>
    </submittedName>
</protein>
<evidence type="ECO:0000313" key="3">
    <source>
        <dbReference type="Proteomes" id="UP000027219"/>
    </source>
</evidence>
<dbReference type="AlphaFoldDB" id="A0A066URY5"/>
<gene>
    <name evidence="2" type="ORF">VFDL14_03565</name>
</gene>
<evidence type="ECO:0000256" key="1">
    <source>
        <dbReference type="SAM" id="SignalP"/>
    </source>
</evidence>
<organism evidence="2 3">
    <name type="scientific">Vibrio fortis</name>
    <dbReference type="NCBI Taxonomy" id="212667"/>
    <lineage>
        <taxon>Bacteria</taxon>
        <taxon>Pseudomonadati</taxon>
        <taxon>Pseudomonadota</taxon>
        <taxon>Gammaproteobacteria</taxon>
        <taxon>Vibrionales</taxon>
        <taxon>Vibrionaceae</taxon>
        <taxon>Vibrio</taxon>
    </lineage>
</organism>
<dbReference type="STRING" id="212667.VFDL14_03565"/>
<comment type="caution">
    <text evidence="2">The sequence shown here is derived from an EMBL/GenBank/DDBJ whole genome shotgun (WGS) entry which is preliminary data.</text>
</comment>
<dbReference type="Gene3D" id="1.50.10.140">
    <property type="match status" value="1"/>
</dbReference>
<reference evidence="2 3" key="1">
    <citation type="submission" date="2014-02" db="EMBL/GenBank/DDBJ databases">
        <title>Vibrio fortis Dalian14 Genome Sequencing.</title>
        <authorList>
            <person name="Wang Y."/>
            <person name="Song L."/>
            <person name="Liu G."/>
            <person name="Ding J."/>
        </authorList>
    </citation>
    <scope>NUCLEOTIDE SEQUENCE [LARGE SCALE GENOMIC DNA]</scope>
    <source>
        <strain evidence="2 3">Dalian14</strain>
    </source>
</reference>
<keyword evidence="1" id="KW-0732">Signal</keyword>
<feature type="chain" id="PRO_5001631280" evidence="1">
    <location>
        <begin position="21"/>
        <end position="445"/>
    </location>
</feature>
<name>A0A066URY5_9VIBR</name>
<keyword evidence="3" id="KW-1185">Reference proteome</keyword>
<feature type="signal peptide" evidence="1">
    <location>
        <begin position="1"/>
        <end position="20"/>
    </location>
</feature>
<proteinExistence type="predicted"/>
<dbReference type="EMBL" id="JFFR01000002">
    <property type="protein sequence ID" value="KDN29840.1"/>
    <property type="molecule type" value="Genomic_DNA"/>
</dbReference>
<dbReference type="Proteomes" id="UP000027219">
    <property type="component" value="Unassembled WGS sequence"/>
</dbReference>